<dbReference type="InterPro" id="IPR032799">
    <property type="entry name" value="TAXi_C"/>
</dbReference>
<evidence type="ECO:0000256" key="5">
    <source>
        <dbReference type="ARBA" id="ARBA00023180"/>
    </source>
</evidence>
<feature type="signal peptide" evidence="8">
    <location>
        <begin position="1"/>
        <end position="21"/>
    </location>
</feature>
<dbReference type="KEGG" id="egr:104451049"/>
<dbReference type="PANTHER" id="PTHR47967">
    <property type="entry name" value="OS07G0603500 PROTEIN-RELATED"/>
    <property type="match status" value="1"/>
</dbReference>
<dbReference type="GO" id="GO:0009744">
    <property type="term" value="P:response to sucrose"/>
    <property type="evidence" value="ECO:0007669"/>
    <property type="project" value="EnsemblPlants"/>
</dbReference>
<evidence type="ECO:0000256" key="2">
    <source>
        <dbReference type="ARBA" id="ARBA00022670"/>
    </source>
</evidence>
<dbReference type="FunFam" id="2.40.70.10:FF:000033">
    <property type="entry name" value="Aspartyl protease family protein"/>
    <property type="match status" value="1"/>
</dbReference>
<dbReference type="GO" id="GO:0010019">
    <property type="term" value="P:chloroplast-nucleus signaling pathway"/>
    <property type="evidence" value="ECO:0007669"/>
    <property type="project" value="EnsemblPlants"/>
</dbReference>
<feature type="active site" evidence="6">
    <location>
        <position position="347"/>
    </location>
</feature>
<evidence type="ECO:0000256" key="6">
    <source>
        <dbReference type="PIRSR" id="PIRSR601461-1"/>
    </source>
</evidence>
<dbReference type="GO" id="GO:0005975">
    <property type="term" value="P:carbohydrate metabolic process"/>
    <property type="evidence" value="ECO:0007669"/>
    <property type="project" value="EnsemblPlants"/>
</dbReference>
<evidence type="ECO:0000256" key="3">
    <source>
        <dbReference type="ARBA" id="ARBA00022750"/>
    </source>
</evidence>
<organism evidence="10">
    <name type="scientific">Eucalyptus grandis</name>
    <name type="common">Flooded gum</name>
    <dbReference type="NCBI Taxonomy" id="71139"/>
    <lineage>
        <taxon>Eukaryota</taxon>
        <taxon>Viridiplantae</taxon>
        <taxon>Streptophyta</taxon>
        <taxon>Embryophyta</taxon>
        <taxon>Tracheophyta</taxon>
        <taxon>Spermatophyta</taxon>
        <taxon>Magnoliopsida</taxon>
        <taxon>eudicotyledons</taxon>
        <taxon>Gunneridae</taxon>
        <taxon>Pentapetalae</taxon>
        <taxon>rosids</taxon>
        <taxon>malvids</taxon>
        <taxon>Myrtales</taxon>
        <taxon>Myrtaceae</taxon>
        <taxon>Myrtoideae</taxon>
        <taxon>Eucalypteae</taxon>
        <taxon>Eucalyptus</taxon>
    </lineage>
</organism>
<keyword evidence="2 7" id="KW-0645">Protease</keyword>
<reference evidence="10" key="1">
    <citation type="submission" date="2013-07" db="EMBL/GenBank/DDBJ databases">
        <title>The genome of Eucalyptus grandis.</title>
        <authorList>
            <person name="Schmutz J."/>
            <person name="Hayes R."/>
            <person name="Myburg A."/>
            <person name="Tuskan G."/>
            <person name="Grattapaglia D."/>
            <person name="Rokhsar D.S."/>
        </authorList>
    </citation>
    <scope>NUCLEOTIDE SEQUENCE</scope>
    <source>
        <tissue evidence="10">Leaf extractions</tissue>
    </source>
</reference>
<dbReference type="InterPro" id="IPR034161">
    <property type="entry name" value="Pepsin-like_plant"/>
</dbReference>
<keyword evidence="4 7" id="KW-0378">Hydrolase</keyword>
<dbReference type="InterPro" id="IPR033121">
    <property type="entry name" value="PEPTIDASE_A1"/>
</dbReference>
<dbReference type="FunCoup" id="A0A059C0J8">
    <property type="interactions" value="24"/>
</dbReference>
<feature type="active site" evidence="6">
    <location>
        <position position="131"/>
    </location>
</feature>
<feature type="chain" id="PRO_5001573983" description="Peptidase A1 domain-containing protein" evidence="8">
    <location>
        <begin position="22"/>
        <end position="477"/>
    </location>
</feature>
<gene>
    <name evidence="10" type="ORF">EUGRSUZ_F04481</name>
</gene>
<comment type="similarity">
    <text evidence="1 7">Belongs to the peptidase A1 family.</text>
</comment>
<dbReference type="Pfam" id="PF14541">
    <property type="entry name" value="TAXi_C"/>
    <property type="match status" value="1"/>
</dbReference>
<dbReference type="CDD" id="cd05476">
    <property type="entry name" value="pepsin_A_like_plant"/>
    <property type="match status" value="1"/>
</dbReference>
<dbReference type="InterPro" id="IPR001461">
    <property type="entry name" value="Aspartic_peptidase_A1"/>
</dbReference>
<dbReference type="GO" id="GO:0006508">
    <property type="term" value="P:proteolysis"/>
    <property type="evidence" value="ECO:0007669"/>
    <property type="project" value="UniProtKB-KW"/>
</dbReference>
<proteinExistence type="inferred from homology"/>
<feature type="domain" description="Peptidase A1" evidence="9">
    <location>
        <begin position="113"/>
        <end position="470"/>
    </location>
</feature>
<dbReference type="AlphaFoldDB" id="A0A059C0J8"/>
<dbReference type="PROSITE" id="PS51767">
    <property type="entry name" value="PEPTIDASE_A1"/>
    <property type="match status" value="1"/>
</dbReference>
<dbReference type="GO" id="GO:0004190">
    <property type="term" value="F:aspartic-type endopeptidase activity"/>
    <property type="evidence" value="ECO:0000318"/>
    <property type="project" value="GO_Central"/>
</dbReference>
<dbReference type="InterPro" id="IPR051708">
    <property type="entry name" value="Plant_Aspart_Prot_A1"/>
</dbReference>
<dbReference type="PRINTS" id="PR00792">
    <property type="entry name" value="PEPSIN"/>
</dbReference>
<sequence>MNKLMLPITYVLLLLMIQTDDKSFSSYASPAGGNVRLKLIHSQAYAPKSNYDQMKRIRELVHSDILRRGIMFSKHHQSTRRKVWEKPRRRTNCSNISIGMPISSGRDYGTGQYFVEVNVGTPPQKMLLIADTGSELTWMNCKRHGRRRGFQSTRSSTFKTVPCSSRTCKIDFMDLFSLARCPTPSTPCSYDYRYSDGSGALGIFARETVTAEITNEKGRATKVEDVVVGCTLTLQGQGFQGADGVLGLAYSNYSFATRASHTFGGTFSYCLVDHLSHKYLSNYLTFGYAGATSHSGLLSRMHYTKLDLASLIPFYAVNVEGISINGELLKIPSLIWAADRGGGTIIDSGTSLTILTELAYRPVVGALGEALSKRLERTKLDGGGPLEYCYNSTNPWSRFEDSWVPRLAFHFSDGARFEPPVRSYVIDAAPGVKCLGFLSATWPGVSVIGNIIQQKHVWEFNLVQGVLGYAPSTCASG</sequence>
<name>A0A059C0J8_EUCGR</name>
<evidence type="ECO:0000256" key="4">
    <source>
        <dbReference type="ARBA" id="ARBA00022801"/>
    </source>
</evidence>
<dbReference type="Pfam" id="PF14543">
    <property type="entry name" value="TAXi_N"/>
    <property type="match status" value="1"/>
</dbReference>
<accession>A0A059C0J8</accession>
<evidence type="ECO:0000313" key="10">
    <source>
        <dbReference type="EMBL" id="KCW71420.1"/>
    </source>
</evidence>
<evidence type="ECO:0000259" key="9">
    <source>
        <dbReference type="PROSITE" id="PS51767"/>
    </source>
</evidence>
<dbReference type="eggNOG" id="KOG1339">
    <property type="taxonomic scope" value="Eukaryota"/>
</dbReference>
<evidence type="ECO:0000256" key="1">
    <source>
        <dbReference type="ARBA" id="ARBA00007447"/>
    </source>
</evidence>
<dbReference type="OrthoDB" id="2747330at2759"/>
<dbReference type="InParanoid" id="A0A059C0J8"/>
<dbReference type="OMA" id="GSEFTWF"/>
<dbReference type="MEROPS" id="A01.A30"/>
<evidence type="ECO:0000256" key="8">
    <source>
        <dbReference type="SAM" id="SignalP"/>
    </source>
</evidence>
<dbReference type="SUPFAM" id="SSF50630">
    <property type="entry name" value="Acid proteases"/>
    <property type="match status" value="1"/>
</dbReference>
<dbReference type="InterPro" id="IPR001969">
    <property type="entry name" value="Aspartic_peptidase_AS"/>
</dbReference>
<dbReference type="GO" id="GO:0009507">
    <property type="term" value="C:chloroplast"/>
    <property type="evidence" value="ECO:0007669"/>
    <property type="project" value="EnsemblPlants"/>
</dbReference>
<keyword evidence="8" id="KW-0732">Signal</keyword>
<dbReference type="PANTHER" id="PTHR47967:SF69">
    <property type="entry name" value="ASPARTIC PROTEINASE NANA, CHLOROPLAST"/>
    <property type="match status" value="1"/>
</dbReference>
<dbReference type="InterPro" id="IPR021109">
    <property type="entry name" value="Peptidase_aspartic_dom_sf"/>
</dbReference>
<keyword evidence="5" id="KW-0325">Glycoprotein</keyword>
<protein>
    <recommendedName>
        <fullName evidence="9">Peptidase A1 domain-containing protein</fullName>
    </recommendedName>
</protein>
<dbReference type="PROSITE" id="PS00141">
    <property type="entry name" value="ASP_PROTEASE"/>
    <property type="match status" value="1"/>
</dbReference>
<dbReference type="Gramene" id="KCW71420">
    <property type="protein sequence ID" value="KCW71420"/>
    <property type="gene ID" value="EUGRSUZ_F04481"/>
</dbReference>
<dbReference type="InterPro" id="IPR032861">
    <property type="entry name" value="TAXi_N"/>
</dbReference>
<dbReference type="Gene3D" id="2.40.70.10">
    <property type="entry name" value="Acid Proteases"/>
    <property type="match status" value="2"/>
</dbReference>
<dbReference type="EMBL" id="KK198758">
    <property type="protein sequence ID" value="KCW71420.1"/>
    <property type="molecule type" value="Genomic_DNA"/>
</dbReference>
<evidence type="ECO:0000256" key="7">
    <source>
        <dbReference type="RuleBase" id="RU000454"/>
    </source>
</evidence>
<dbReference type="GO" id="GO:0007623">
    <property type="term" value="P:circadian rhythm"/>
    <property type="evidence" value="ECO:0007669"/>
    <property type="project" value="EnsemblPlants"/>
</dbReference>
<keyword evidence="3 7" id="KW-0064">Aspartyl protease</keyword>